<organism evidence="1 2">
    <name type="scientific">Elysia crispata</name>
    <name type="common">lettuce slug</name>
    <dbReference type="NCBI Taxonomy" id="231223"/>
    <lineage>
        <taxon>Eukaryota</taxon>
        <taxon>Metazoa</taxon>
        <taxon>Spiralia</taxon>
        <taxon>Lophotrochozoa</taxon>
        <taxon>Mollusca</taxon>
        <taxon>Gastropoda</taxon>
        <taxon>Heterobranchia</taxon>
        <taxon>Euthyneura</taxon>
        <taxon>Panpulmonata</taxon>
        <taxon>Sacoglossa</taxon>
        <taxon>Placobranchoidea</taxon>
        <taxon>Plakobranchidae</taxon>
        <taxon>Elysia</taxon>
    </lineage>
</organism>
<keyword evidence="2" id="KW-1185">Reference proteome</keyword>
<proteinExistence type="predicted"/>
<comment type="caution">
    <text evidence="1">The sequence shown here is derived from an EMBL/GenBank/DDBJ whole genome shotgun (WGS) entry which is preliminary data.</text>
</comment>
<dbReference type="GO" id="GO:0003676">
    <property type="term" value="F:nucleic acid binding"/>
    <property type="evidence" value="ECO:0007669"/>
    <property type="project" value="InterPro"/>
</dbReference>
<dbReference type="Proteomes" id="UP001283361">
    <property type="component" value="Unassembled WGS sequence"/>
</dbReference>
<dbReference type="Gene3D" id="3.30.420.10">
    <property type="entry name" value="Ribonuclease H-like superfamily/Ribonuclease H"/>
    <property type="match status" value="1"/>
</dbReference>
<evidence type="ECO:0008006" key="3">
    <source>
        <dbReference type="Google" id="ProtNLM"/>
    </source>
</evidence>
<dbReference type="EMBL" id="JAWDGP010004246">
    <property type="protein sequence ID" value="KAK3766210.1"/>
    <property type="molecule type" value="Genomic_DNA"/>
</dbReference>
<dbReference type="AlphaFoldDB" id="A0AAE0ZBP1"/>
<reference evidence="1" key="1">
    <citation type="journal article" date="2023" name="G3 (Bethesda)">
        <title>A reference genome for the long-term kleptoplast-retaining sea slug Elysia crispata morphotype clarki.</title>
        <authorList>
            <person name="Eastman K.E."/>
            <person name="Pendleton A.L."/>
            <person name="Shaikh M.A."/>
            <person name="Suttiyut T."/>
            <person name="Ogas R."/>
            <person name="Tomko P."/>
            <person name="Gavelis G."/>
            <person name="Widhalm J.R."/>
            <person name="Wisecaver J.H."/>
        </authorList>
    </citation>
    <scope>NUCLEOTIDE SEQUENCE</scope>
    <source>
        <strain evidence="1">ECLA1</strain>
    </source>
</reference>
<evidence type="ECO:0000313" key="1">
    <source>
        <dbReference type="EMBL" id="KAK3766210.1"/>
    </source>
</evidence>
<sequence>MTVYTDESGTNTVTNSASGIVIFTPVGERHKFSEPTGKYCTNYAADLETLVYGIGKAEKNRGECQQDAIFTDAKSVLEARAGDKLPDLTMKLRKNFSNVTELSCNGYQLTAEF</sequence>
<dbReference type="InterPro" id="IPR036397">
    <property type="entry name" value="RNaseH_sf"/>
</dbReference>
<name>A0AAE0ZBP1_9GAST</name>
<accession>A0AAE0ZBP1</accession>
<evidence type="ECO:0000313" key="2">
    <source>
        <dbReference type="Proteomes" id="UP001283361"/>
    </source>
</evidence>
<gene>
    <name evidence="1" type="ORF">RRG08_017651</name>
</gene>
<protein>
    <recommendedName>
        <fullName evidence="3">RNase H type-1 domain-containing protein</fullName>
    </recommendedName>
</protein>